<dbReference type="Proteomes" id="UP000533469">
    <property type="component" value="Unassembled WGS sequence"/>
</dbReference>
<dbReference type="GO" id="GO:0003700">
    <property type="term" value="F:DNA-binding transcription factor activity"/>
    <property type="evidence" value="ECO:0007669"/>
    <property type="project" value="InterPro"/>
</dbReference>
<keyword evidence="3" id="KW-0238">DNA-binding</keyword>
<feature type="domain" description="HTH rpiR-type" evidence="1">
    <location>
        <begin position="1"/>
        <end position="40"/>
    </location>
</feature>
<dbReference type="PROSITE" id="PS51071">
    <property type="entry name" value="HTH_RPIR"/>
    <property type="match status" value="1"/>
</dbReference>
<dbReference type="EMBL" id="JACICD010000006">
    <property type="protein sequence ID" value="MBB3772750.1"/>
    <property type="molecule type" value="Genomic_DNA"/>
</dbReference>
<name>A0A839ZD17_9HYPH</name>
<evidence type="ECO:0000313" key="3">
    <source>
        <dbReference type="EMBL" id="MBB3772750.1"/>
    </source>
</evidence>
<dbReference type="AlphaFoldDB" id="A0A839ZD17"/>
<dbReference type="InterPro" id="IPR046348">
    <property type="entry name" value="SIS_dom_sf"/>
</dbReference>
<keyword evidence="4" id="KW-1185">Reference proteome</keyword>
<accession>A0A839ZD17</accession>
<sequence>MDLAAVINASDATVIRAIQSLGFDGLPHLKAVIAEKLDRGVRTPVEKVGVTLNHLSQERERAPLDLVLEAYAPMLTLLSQRSLPRDLEVAVSLLNQAKRIGLYGGGPPGGLAWQAATHLTRIGRSSFLLEDSGHAFADQIMGLQPDDAVILIAYGTALKEALLIKTELQRIGGRLVVITDNPDGRLARGADVVLEVPRTEVGNMMLYGTILLTLETIVLSLTKEDPARSMAAARRLSDLRAQLQRGE</sequence>
<organism evidence="3 4">
    <name type="scientific">Ancylobacter tetraedralis</name>
    <dbReference type="NCBI Taxonomy" id="217068"/>
    <lineage>
        <taxon>Bacteria</taxon>
        <taxon>Pseudomonadati</taxon>
        <taxon>Pseudomonadota</taxon>
        <taxon>Alphaproteobacteria</taxon>
        <taxon>Hyphomicrobiales</taxon>
        <taxon>Xanthobacteraceae</taxon>
        <taxon>Ancylobacter</taxon>
    </lineage>
</organism>
<dbReference type="Gene3D" id="3.40.50.10490">
    <property type="entry name" value="Glucose-6-phosphate isomerase like protein, domain 1"/>
    <property type="match status" value="1"/>
</dbReference>
<dbReference type="GO" id="GO:0097367">
    <property type="term" value="F:carbohydrate derivative binding"/>
    <property type="evidence" value="ECO:0007669"/>
    <property type="project" value="InterPro"/>
</dbReference>
<dbReference type="GO" id="GO:0003677">
    <property type="term" value="F:DNA binding"/>
    <property type="evidence" value="ECO:0007669"/>
    <property type="project" value="UniProtKB-KW"/>
</dbReference>
<reference evidence="3 4" key="1">
    <citation type="submission" date="2020-08" db="EMBL/GenBank/DDBJ databases">
        <title>Genomic Encyclopedia of Type Strains, Phase IV (KMG-IV): sequencing the most valuable type-strain genomes for metagenomic binning, comparative biology and taxonomic classification.</title>
        <authorList>
            <person name="Goeker M."/>
        </authorList>
    </citation>
    <scope>NUCLEOTIDE SEQUENCE [LARGE SCALE GENOMIC DNA]</scope>
    <source>
        <strain evidence="3 4">DSM 5895</strain>
    </source>
</reference>
<protein>
    <submittedName>
        <fullName evidence="3">DNA-binding MurR/RpiR family transcriptional regulator</fullName>
    </submittedName>
</protein>
<evidence type="ECO:0000259" key="2">
    <source>
        <dbReference type="PROSITE" id="PS51464"/>
    </source>
</evidence>
<dbReference type="PANTHER" id="PTHR30514:SF1">
    <property type="entry name" value="HTH-TYPE TRANSCRIPTIONAL REGULATOR HEXR-RELATED"/>
    <property type="match status" value="1"/>
</dbReference>
<evidence type="ECO:0000313" key="4">
    <source>
        <dbReference type="Proteomes" id="UP000533469"/>
    </source>
</evidence>
<proteinExistence type="predicted"/>
<dbReference type="SUPFAM" id="SSF53697">
    <property type="entry name" value="SIS domain"/>
    <property type="match status" value="1"/>
</dbReference>
<dbReference type="Gene3D" id="1.10.10.10">
    <property type="entry name" value="Winged helix-like DNA-binding domain superfamily/Winged helix DNA-binding domain"/>
    <property type="match status" value="1"/>
</dbReference>
<dbReference type="InterPro" id="IPR001347">
    <property type="entry name" value="SIS_dom"/>
</dbReference>
<dbReference type="InterPro" id="IPR036388">
    <property type="entry name" value="WH-like_DNA-bd_sf"/>
</dbReference>
<dbReference type="PROSITE" id="PS51464">
    <property type="entry name" value="SIS"/>
    <property type="match status" value="1"/>
</dbReference>
<gene>
    <name evidence="3" type="ORF">FHS55_003371</name>
</gene>
<dbReference type="InterPro" id="IPR009057">
    <property type="entry name" value="Homeodomain-like_sf"/>
</dbReference>
<dbReference type="InterPro" id="IPR000281">
    <property type="entry name" value="HTH_RpiR"/>
</dbReference>
<dbReference type="GO" id="GO:1901135">
    <property type="term" value="P:carbohydrate derivative metabolic process"/>
    <property type="evidence" value="ECO:0007669"/>
    <property type="project" value="InterPro"/>
</dbReference>
<dbReference type="SUPFAM" id="SSF46689">
    <property type="entry name" value="Homeodomain-like"/>
    <property type="match status" value="1"/>
</dbReference>
<evidence type="ECO:0000259" key="1">
    <source>
        <dbReference type="PROSITE" id="PS51071"/>
    </source>
</evidence>
<dbReference type="InterPro" id="IPR047640">
    <property type="entry name" value="RpiR-like"/>
</dbReference>
<feature type="domain" description="SIS" evidence="2">
    <location>
        <begin position="90"/>
        <end position="227"/>
    </location>
</feature>
<dbReference type="Pfam" id="PF01380">
    <property type="entry name" value="SIS"/>
    <property type="match status" value="1"/>
</dbReference>
<dbReference type="PANTHER" id="PTHR30514">
    <property type="entry name" value="GLUCOKINASE"/>
    <property type="match status" value="1"/>
</dbReference>
<comment type="caution">
    <text evidence="3">The sequence shown here is derived from an EMBL/GenBank/DDBJ whole genome shotgun (WGS) entry which is preliminary data.</text>
</comment>